<reference evidence="3" key="1">
    <citation type="submission" date="2022-11" db="EMBL/GenBank/DDBJ databases">
        <authorList>
            <person name="Morgan W.R."/>
            <person name="Tartar A."/>
        </authorList>
    </citation>
    <scope>NUCLEOTIDE SEQUENCE</scope>
    <source>
        <strain evidence="3">ARSEF 373</strain>
    </source>
</reference>
<organism evidence="3 4">
    <name type="scientific">Lagenidium giganteum</name>
    <dbReference type="NCBI Taxonomy" id="4803"/>
    <lineage>
        <taxon>Eukaryota</taxon>
        <taxon>Sar</taxon>
        <taxon>Stramenopiles</taxon>
        <taxon>Oomycota</taxon>
        <taxon>Peronosporomycetes</taxon>
        <taxon>Pythiales</taxon>
        <taxon>Pythiaceae</taxon>
    </lineage>
</organism>
<evidence type="ECO:0000256" key="1">
    <source>
        <dbReference type="SAM" id="MobiDB-lite"/>
    </source>
</evidence>
<dbReference type="EMBL" id="DAKRPA010000032">
    <property type="protein sequence ID" value="DBA02421.1"/>
    <property type="molecule type" value="Genomic_DNA"/>
</dbReference>
<accession>A0AAV2Z7W6</accession>
<feature type="compositionally biased region" description="Low complexity" evidence="1">
    <location>
        <begin position="122"/>
        <end position="181"/>
    </location>
</feature>
<reference evidence="3" key="2">
    <citation type="journal article" date="2023" name="Microbiol Resour">
        <title>Decontamination and Annotation of the Draft Genome Sequence of the Oomycete Lagenidium giganteum ARSEF 373.</title>
        <authorList>
            <person name="Morgan W.R."/>
            <person name="Tartar A."/>
        </authorList>
    </citation>
    <scope>NUCLEOTIDE SEQUENCE</scope>
    <source>
        <strain evidence="3">ARSEF 373</strain>
    </source>
</reference>
<feature type="signal peptide" evidence="2">
    <location>
        <begin position="1"/>
        <end position="21"/>
    </location>
</feature>
<proteinExistence type="predicted"/>
<keyword evidence="4" id="KW-1185">Reference proteome</keyword>
<evidence type="ECO:0000256" key="2">
    <source>
        <dbReference type="SAM" id="SignalP"/>
    </source>
</evidence>
<feature type="chain" id="PRO_5043707861" evidence="2">
    <location>
        <begin position="22"/>
        <end position="336"/>
    </location>
</feature>
<evidence type="ECO:0000313" key="4">
    <source>
        <dbReference type="Proteomes" id="UP001146120"/>
    </source>
</evidence>
<keyword evidence="2" id="KW-0732">Signal</keyword>
<feature type="compositionally biased region" description="Pro residues" evidence="1">
    <location>
        <begin position="101"/>
        <end position="121"/>
    </location>
</feature>
<gene>
    <name evidence="3" type="ORF">N0F65_007240</name>
</gene>
<evidence type="ECO:0000313" key="3">
    <source>
        <dbReference type="EMBL" id="DBA02421.1"/>
    </source>
</evidence>
<dbReference type="AlphaFoldDB" id="A0AAV2Z7W6"/>
<protein>
    <submittedName>
        <fullName evidence="3">Uncharacterized protein</fullName>
    </submittedName>
</protein>
<comment type="caution">
    <text evidence="3">The sequence shown here is derived from an EMBL/GenBank/DDBJ whole genome shotgun (WGS) entry which is preliminary data.</text>
</comment>
<sequence>MWAPSSLVLVLAIASLAATSANEAATMSAAASSLSACSTFSQVKVLVEGVGNFCVQWPACGSSHPNGACPGPQPTLPYGSTCSIGSSGTPACVAKYQPTPASSPTPPPSPAPTPTPTPTSTPTPITITENNTSSSRSTSDTSGATTTSSSSTTTTTSGSSIGTNKGIDGTSDTTTSDFGSGTPTGGQEPIGNTLDIGDEGVCGPDETPMSVEGVRRIFCVSGMACSGNIYDGACPGKQEDLPFGSACRLIRAGVYGCKPFTDESQVETMISPAADIDCSGNPGGDTPVSVRGVGTFCARQPVCSGQIFGNCPTSDSGLPMFARCDYVATDVWGCVV</sequence>
<feature type="region of interest" description="Disordered" evidence="1">
    <location>
        <begin position="95"/>
        <end position="208"/>
    </location>
</feature>
<name>A0AAV2Z7W6_9STRA</name>
<dbReference type="Proteomes" id="UP001146120">
    <property type="component" value="Unassembled WGS sequence"/>
</dbReference>